<dbReference type="Gene3D" id="3.30.565.10">
    <property type="entry name" value="Histidine kinase-like ATPase, C-terminal domain"/>
    <property type="match status" value="1"/>
</dbReference>
<feature type="compositionally biased region" description="Low complexity" evidence="12">
    <location>
        <begin position="771"/>
        <end position="782"/>
    </location>
</feature>
<dbReference type="RefSeq" id="WP_345580216.1">
    <property type="nucleotide sequence ID" value="NZ_BAAAXF010000046.1"/>
</dbReference>
<feature type="region of interest" description="Disordered" evidence="12">
    <location>
        <begin position="1"/>
        <end position="46"/>
    </location>
</feature>
<evidence type="ECO:0000256" key="10">
    <source>
        <dbReference type="ARBA" id="ARBA00022989"/>
    </source>
</evidence>
<dbReference type="PANTHER" id="PTHR44936:SF9">
    <property type="entry name" value="SENSOR PROTEIN CREC"/>
    <property type="match status" value="1"/>
</dbReference>
<evidence type="ECO:0000259" key="14">
    <source>
        <dbReference type="PROSITE" id="PS50906"/>
    </source>
</evidence>
<proteinExistence type="predicted"/>
<dbReference type="EC" id="2.7.13.3" evidence="3"/>
<dbReference type="InterPro" id="IPR003660">
    <property type="entry name" value="HAMP_dom"/>
</dbReference>
<keyword evidence="16" id="KW-1185">Reference proteome</keyword>
<keyword evidence="13" id="KW-0472">Membrane</keyword>
<dbReference type="InterPro" id="IPR003594">
    <property type="entry name" value="HATPase_dom"/>
</dbReference>
<comment type="caution">
    <text evidence="15">The sequence shown here is derived from an EMBL/GenBank/DDBJ whole genome shotgun (WGS) entry which is preliminary data.</text>
</comment>
<evidence type="ECO:0000256" key="12">
    <source>
        <dbReference type="SAM" id="MobiDB-lite"/>
    </source>
</evidence>
<name>A0ABP6TXH9_9ACTN</name>
<feature type="compositionally biased region" description="Polar residues" evidence="12">
    <location>
        <begin position="1054"/>
        <end position="1066"/>
    </location>
</feature>
<evidence type="ECO:0000256" key="13">
    <source>
        <dbReference type="SAM" id="Phobius"/>
    </source>
</evidence>
<dbReference type="SMART" id="SM00387">
    <property type="entry name" value="HATPase_c"/>
    <property type="match status" value="1"/>
</dbReference>
<dbReference type="SMART" id="SM00304">
    <property type="entry name" value="HAMP"/>
    <property type="match status" value="1"/>
</dbReference>
<dbReference type="InterPro" id="IPR010910">
    <property type="entry name" value="Nitrate/nitrite_sensing_bac"/>
</dbReference>
<organism evidence="15 16">
    <name type="scientific">Streptomyces prasinosporus</name>
    <dbReference type="NCBI Taxonomy" id="68256"/>
    <lineage>
        <taxon>Bacteria</taxon>
        <taxon>Bacillati</taxon>
        <taxon>Actinomycetota</taxon>
        <taxon>Actinomycetes</taxon>
        <taxon>Kitasatosporales</taxon>
        <taxon>Streptomycetaceae</taxon>
        <taxon>Streptomyces</taxon>
        <taxon>Streptomyces albogriseolus group</taxon>
    </lineage>
</organism>
<sequence length="1111" mass="119995">MRRSKNSPEPSARGNFTPPPRTAAPAPVPGTEPVAAPAQNGGRLTPRNWRVTTRLNAILLLPVLVGLVMGGFQVKSSIDTWQEAEDAENTARLVQASLTYVHALYNERDITAAPLLQGKGVQDSTVAQARAATDKAADAFDAAAQNMPDKPGLERRMQLFREAEPKLTGLRAAAYTSKLKGVETEEGYLAVAHPLMEFANELGLGTDNITSYGRTVYAISLTKSALSLERSIGMHMLVKPGPTESQLASQRVALSSYAYLERIALEEYIGGGTEADSEKLKKITQEVEADGKAMAQEAKAKDPDYVAPPANPVTMVSEVARLGSTDPSARAGFAAQGITPANWWAVTTLKFDGYRQIESDLADTAVAEASQIVDDAQRDAFITGAAVVIALLAAFILAGMVARQMSRSMRQLRNAAFGVAEQRLPMLVDQLSRTDPGRVDTRVTPIPITSTDEIGEVARAFDQVHREAVRLAAEQALLRGNINAIFTNLSRRNQSLIEGQLTLITDLENNEADPDQLENLFRLDHLATRMRRNGENLLVLAGEEPGRRWDQPVPLVDVLRAASSEVEQYERIELSGVPDAEIHGRAVTDLVHLLAELLENATTFSSPQTKVRVTATRLPDGRVMIEIHDKGIGLTAEDFADINHKLANPPTVDAAISQRMGLFVVGRLSDRHGIRVQLRPSGEQAGTTSLVMLPDAITHGGGGEQQPERDEFTVSQIIPEQSFRGEDFSQPLRTAAELGFDDSRYAEVPDDIRDLDPVGRSLMREERRAALEAQAQPQQPELTAPNGQEASEAAAYPDEFAAPQGYDDGQGYHEGQGFDGGHGGYREQQASGYDQQAYDHDQQAYDNDQQAYGNGQQTYGNGQQAAYGEDPYAPNGHLPQNDAFPSGGGYPAASYPEQAREDRPAADSSASEPFPSFAERRREDDWPQQDGYRNDYPAQYPAGAQGAESPQAADARERDSVGFDRPGPASSNGHDLTDAGLPRRGSTASGANGTGGARHVSQEPPASTPESDGDNGWRSANDERWQQASQLRKPKAGGVTSSGLPRRVPKANLVQGSAETTPQGGPQVSRAPEDVRGRLSNLRRGVQRGRTAGSETNGQGFGPDSTYNQER</sequence>
<dbReference type="Pfam" id="PF02518">
    <property type="entry name" value="HATPase_c"/>
    <property type="match status" value="1"/>
</dbReference>
<reference evidence="16" key="1">
    <citation type="journal article" date="2019" name="Int. J. Syst. Evol. Microbiol.">
        <title>The Global Catalogue of Microorganisms (GCM) 10K type strain sequencing project: providing services to taxonomists for standard genome sequencing and annotation.</title>
        <authorList>
            <consortium name="The Broad Institute Genomics Platform"/>
            <consortium name="The Broad Institute Genome Sequencing Center for Infectious Disease"/>
            <person name="Wu L."/>
            <person name="Ma J."/>
        </authorList>
    </citation>
    <scope>NUCLEOTIDE SEQUENCE [LARGE SCALE GENOMIC DNA]</scope>
    <source>
        <strain evidence="16">JCM 4816</strain>
    </source>
</reference>
<dbReference type="Pfam" id="PF08376">
    <property type="entry name" value="NIT"/>
    <property type="match status" value="1"/>
</dbReference>
<dbReference type="Gene3D" id="6.10.340.10">
    <property type="match status" value="1"/>
</dbReference>
<comment type="subcellular location">
    <subcellularLocation>
        <location evidence="2">Membrane</location>
    </subcellularLocation>
</comment>
<feature type="compositionally biased region" description="Low complexity" evidence="12">
    <location>
        <begin position="844"/>
        <end position="868"/>
    </location>
</feature>
<feature type="transmembrane region" description="Helical" evidence="13">
    <location>
        <begin position="380"/>
        <end position="402"/>
    </location>
</feature>
<dbReference type="InterPro" id="IPR036890">
    <property type="entry name" value="HATPase_C_sf"/>
</dbReference>
<evidence type="ECO:0000256" key="6">
    <source>
        <dbReference type="ARBA" id="ARBA00022692"/>
    </source>
</evidence>
<comment type="catalytic activity">
    <reaction evidence="1">
        <text>ATP + protein L-histidine = ADP + protein N-phospho-L-histidine.</text>
        <dbReference type="EC" id="2.7.13.3"/>
    </reaction>
</comment>
<evidence type="ECO:0000313" key="16">
    <source>
        <dbReference type="Proteomes" id="UP001501455"/>
    </source>
</evidence>
<keyword evidence="6 13" id="KW-0812">Transmembrane</keyword>
<dbReference type="InterPro" id="IPR050980">
    <property type="entry name" value="2C_sensor_his_kinase"/>
</dbReference>
<feature type="compositionally biased region" description="Pro residues" evidence="12">
    <location>
        <begin position="17"/>
        <end position="30"/>
    </location>
</feature>
<feature type="compositionally biased region" description="Gly residues" evidence="12">
    <location>
        <begin position="812"/>
        <end position="823"/>
    </location>
</feature>
<keyword evidence="9" id="KW-0067">ATP-binding</keyword>
<feature type="domain" description="NIT" evidence="14">
    <location>
        <begin position="95"/>
        <end position="372"/>
    </location>
</feature>
<gene>
    <name evidence="15" type="ORF">GCM10019016_065670</name>
</gene>
<evidence type="ECO:0000256" key="1">
    <source>
        <dbReference type="ARBA" id="ARBA00000085"/>
    </source>
</evidence>
<evidence type="ECO:0000256" key="2">
    <source>
        <dbReference type="ARBA" id="ARBA00004370"/>
    </source>
</evidence>
<dbReference type="CDD" id="cd16936">
    <property type="entry name" value="HATPase_RsbW-like"/>
    <property type="match status" value="1"/>
</dbReference>
<evidence type="ECO:0000256" key="9">
    <source>
        <dbReference type="ARBA" id="ARBA00022840"/>
    </source>
</evidence>
<evidence type="ECO:0000256" key="7">
    <source>
        <dbReference type="ARBA" id="ARBA00022741"/>
    </source>
</evidence>
<dbReference type="SUPFAM" id="SSF55874">
    <property type="entry name" value="ATPase domain of HSP90 chaperone/DNA topoisomerase II/histidine kinase"/>
    <property type="match status" value="1"/>
</dbReference>
<keyword evidence="5" id="KW-0808">Transferase</keyword>
<keyword evidence="10 13" id="KW-1133">Transmembrane helix</keyword>
<protein>
    <recommendedName>
        <fullName evidence="3">histidine kinase</fullName>
        <ecNumber evidence="3">2.7.13.3</ecNumber>
    </recommendedName>
</protein>
<evidence type="ECO:0000313" key="15">
    <source>
        <dbReference type="EMBL" id="GAA3499463.1"/>
    </source>
</evidence>
<feature type="region of interest" description="Disordered" evidence="12">
    <location>
        <begin position="768"/>
        <end position="1111"/>
    </location>
</feature>
<evidence type="ECO:0000256" key="5">
    <source>
        <dbReference type="ARBA" id="ARBA00022679"/>
    </source>
</evidence>
<keyword evidence="11" id="KW-0902">Two-component regulatory system</keyword>
<evidence type="ECO:0000256" key="4">
    <source>
        <dbReference type="ARBA" id="ARBA00022553"/>
    </source>
</evidence>
<keyword evidence="4" id="KW-0597">Phosphoprotein</keyword>
<dbReference type="PANTHER" id="PTHR44936">
    <property type="entry name" value="SENSOR PROTEIN CREC"/>
    <property type="match status" value="1"/>
</dbReference>
<dbReference type="Proteomes" id="UP001501455">
    <property type="component" value="Unassembled WGS sequence"/>
</dbReference>
<keyword evidence="8" id="KW-0418">Kinase</keyword>
<dbReference type="InterPro" id="IPR013587">
    <property type="entry name" value="Nitrate/nitrite_sensing"/>
</dbReference>
<evidence type="ECO:0000256" key="3">
    <source>
        <dbReference type="ARBA" id="ARBA00012438"/>
    </source>
</evidence>
<dbReference type="CDD" id="cd06225">
    <property type="entry name" value="HAMP"/>
    <property type="match status" value="1"/>
</dbReference>
<evidence type="ECO:0000256" key="8">
    <source>
        <dbReference type="ARBA" id="ARBA00022777"/>
    </source>
</evidence>
<accession>A0ABP6TXH9</accession>
<dbReference type="PROSITE" id="PS50906">
    <property type="entry name" value="NIT"/>
    <property type="match status" value="1"/>
</dbReference>
<evidence type="ECO:0000256" key="11">
    <source>
        <dbReference type="ARBA" id="ARBA00023012"/>
    </source>
</evidence>
<dbReference type="EMBL" id="BAAAXF010000046">
    <property type="protein sequence ID" value="GAA3499463.1"/>
    <property type="molecule type" value="Genomic_DNA"/>
</dbReference>
<keyword evidence="7" id="KW-0547">Nucleotide-binding</keyword>